<dbReference type="InterPro" id="IPR051167">
    <property type="entry name" value="Prolyl_oligopep/macrocyclase"/>
</dbReference>
<dbReference type="PRINTS" id="PR00862">
    <property type="entry name" value="PROLIGOPTASE"/>
</dbReference>
<keyword evidence="6 7" id="KW-0720">Serine protease</keyword>
<organism evidence="11 12">
    <name type="scientific">Dermatophagoides farinae</name>
    <name type="common">American house dust mite</name>
    <dbReference type="NCBI Taxonomy" id="6954"/>
    <lineage>
        <taxon>Eukaryota</taxon>
        <taxon>Metazoa</taxon>
        <taxon>Ecdysozoa</taxon>
        <taxon>Arthropoda</taxon>
        <taxon>Chelicerata</taxon>
        <taxon>Arachnida</taxon>
        <taxon>Acari</taxon>
        <taxon>Acariformes</taxon>
        <taxon>Sarcoptiformes</taxon>
        <taxon>Astigmata</taxon>
        <taxon>Psoroptidia</taxon>
        <taxon>Analgoidea</taxon>
        <taxon>Pyroglyphidae</taxon>
        <taxon>Dermatophagoidinae</taxon>
        <taxon>Dermatophagoides</taxon>
    </lineage>
</organism>
<dbReference type="GO" id="GO:0004252">
    <property type="term" value="F:serine-type endopeptidase activity"/>
    <property type="evidence" value="ECO:0007669"/>
    <property type="project" value="UniProtKB-UniRule"/>
</dbReference>
<evidence type="ECO:0000259" key="10">
    <source>
        <dbReference type="Pfam" id="PF02897"/>
    </source>
</evidence>
<dbReference type="InterPro" id="IPR029058">
    <property type="entry name" value="AB_hydrolase_fold"/>
</dbReference>
<gene>
    <name evidence="11" type="ORF">DERF_002519</name>
</gene>
<comment type="catalytic activity">
    <reaction evidence="1">
        <text>Hydrolysis of Pro-|-Xaa &gt;&gt; Ala-|-Xaa in oligopeptides.</text>
        <dbReference type="EC" id="3.4.21.26"/>
    </reaction>
</comment>
<evidence type="ECO:0000256" key="2">
    <source>
        <dbReference type="ARBA" id="ARBA00005228"/>
    </source>
</evidence>
<keyword evidence="4 7" id="KW-0645">Protease</keyword>
<name>A0A922IBR2_DERFA</name>
<dbReference type="Pfam" id="PF00326">
    <property type="entry name" value="Peptidase_S9"/>
    <property type="match status" value="1"/>
</dbReference>
<dbReference type="EC" id="3.4.21.-" evidence="7"/>
<accession>A0A922IBR2</accession>
<feature type="chain" id="PRO_5038124801" description="Prolyl endopeptidase" evidence="8">
    <location>
        <begin position="24"/>
        <end position="757"/>
    </location>
</feature>
<dbReference type="FunFam" id="3.40.50.1820:FF:000005">
    <property type="entry name" value="Prolyl endopeptidase"/>
    <property type="match status" value="1"/>
</dbReference>
<reference evidence="11" key="1">
    <citation type="submission" date="2013-05" db="EMBL/GenBank/DDBJ databases">
        <authorList>
            <person name="Yim A.K.Y."/>
            <person name="Chan T.F."/>
            <person name="Ji K.M."/>
            <person name="Liu X.Y."/>
            <person name="Zhou J.W."/>
            <person name="Li R.Q."/>
            <person name="Yang K.Y."/>
            <person name="Li J."/>
            <person name="Li M."/>
            <person name="Law P.T.W."/>
            <person name="Wu Y.L."/>
            <person name="Cai Z.L."/>
            <person name="Qin H."/>
            <person name="Bao Y."/>
            <person name="Leung R.K.K."/>
            <person name="Ng P.K.S."/>
            <person name="Zou J."/>
            <person name="Zhong X.J."/>
            <person name="Ran P.X."/>
            <person name="Zhong N.S."/>
            <person name="Liu Z.G."/>
            <person name="Tsui S.K.W."/>
        </authorList>
    </citation>
    <scope>NUCLEOTIDE SEQUENCE</scope>
    <source>
        <strain evidence="11">Derf</strain>
        <tissue evidence="11">Whole organism</tissue>
    </source>
</reference>
<feature type="signal peptide" evidence="8">
    <location>
        <begin position="1"/>
        <end position="23"/>
    </location>
</feature>
<dbReference type="GO" id="GO:0005829">
    <property type="term" value="C:cytosol"/>
    <property type="evidence" value="ECO:0007669"/>
    <property type="project" value="TreeGrafter"/>
</dbReference>
<evidence type="ECO:0000256" key="4">
    <source>
        <dbReference type="ARBA" id="ARBA00022670"/>
    </source>
</evidence>
<dbReference type="SUPFAM" id="SSF50993">
    <property type="entry name" value="Peptidase/esterase 'gauge' domain"/>
    <property type="match status" value="1"/>
</dbReference>
<sequence>MYPESNPIPVLLLFLSIFIHATATSETIENETKLFHYPNVYRNETIYDEFFGIKIYDPYRWLENTISNETKQFVRQQNAITLPYLQSCKYRDHIRKKYRQLLEYERVVCPFKRGPYYFILKNKGLQNHYILYKMPNGPDDLDNVEVFIDTNKMSSDGSISMASTSFSRDGKWCAYGLDESGSDWNIIRIRSTENNTDLNEILTNIKFSSASWTNDNQGFFYSRYPNESRIDGTETAANKFNKLYYHRIGTAQQDDILVYETPDQPMNRFYGRVSDCGQYLNVFIKQNSEHEAWYYYRFGDNQTEKITGKLRLEPIISTFDSNFAYISNDGPIHYVHTNRNASNYRLVKVNLTDQYSYHESKWTDLIPEHQDDVLRVVRIVNNDYIICHYIRDIKSRLEIRNLTDGTLIKQLEIPLGSIEWITGQRQNDSQIFFSITSFLTPTSIYRIKLNNTDDEPDYLKSTIYRQSWPKNFNASKFVTKQIFYTSKDGTKIPLFIAHKKDITMNGENPTLLYGYGGFNSVTKPRFSPSKLIMLENLNGIYALAGIRGGGEYGKRWHNDGKLLNKQNSFDDFIEAAEYLIRNNYTNAQKLIIEGGSNGGLLVAAVSNQRPDLIGCVICRVGLLDMLRFPRFTIGHAWISEYGNPESDETYFHYLYGYSPLHNIPDGNNVTSYPATILFTADHDDRVVPLHSYKYIAQLQYQLGDRFARKPLLIRIDTGTGHGGAKPTDKIIDDTVDIYTHISAIIRNGKLLLKLTND</sequence>
<evidence type="ECO:0000256" key="6">
    <source>
        <dbReference type="ARBA" id="ARBA00022825"/>
    </source>
</evidence>
<dbReference type="Gene3D" id="2.130.10.120">
    <property type="entry name" value="Prolyl oligopeptidase, N-terminal domain"/>
    <property type="match status" value="1"/>
</dbReference>
<dbReference type="AlphaFoldDB" id="A0A922IBR2"/>
<dbReference type="InterPro" id="IPR023302">
    <property type="entry name" value="Pept_S9A_N"/>
</dbReference>
<dbReference type="PANTHER" id="PTHR42881">
    <property type="entry name" value="PROLYL ENDOPEPTIDASE"/>
    <property type="match status" value="1"/>
</dbReference>
<dbReference type="InterPro" id="IPR002470">
    <property type="entry name" value="Peptidase_S9A"/>
</dbReference>
<dbReference type="GO" id="GO:0070012">
    <property type="term" value="F:oligopeptidase activity"/>
    <property type="evidence" value="ECO:0007669"/>
    <property type="project" value="TreeGrafter"/>
</dbReference>
<dbReference type="PROSITE" id="PS00708">
    <property type="entry name" value="PRO_ENDOPEP_SER"/>
    <property type="match status" value="1"/>
</dbReference>
<dbReference type="Proteomes" id="UP000790347">
    <property type="component" value="Unassembled WGS sequence"/>
</dbReference>
<protein>
    <recommendedName>
        <fullName evidence="3 7">Prolyl endopeptidase</fullName>
        <ecNumber evidence="7">3.4.21.-</ecNumber>
    </recommendedName>
</protein>
<evidence type="ECO:0000256" key="1">
    <source>
        <dbReference type="ARBA" id="ARBA00001070"/>
    </source>
</evidence>
<evidence type="ECO:0000256" key="3">
    <source>
        <dbReference type="ARBA" id="ARBA00016310"/>
    </source>
</evidence>
<evidence type="ECO:0000256" key="7">
    <source>
        <dbReference type="RuleBase" id="RU368024"/>
    </source>
</evidence>
<evidence type="ECO:0000259" key="9">
    <source>
        <dbReference type="Pfam" id="PF00326"/>
    </source>
</evidence>
<evidence type="ECO:0000313" key="12">
    <source>
        <dbReference type="Proteomes" id="UP000790347"/>
    </source>
</evidence>
<dbReference type="PANTHER" id="PTHR42881:SF2">
    <property type="entry name" value="PROLYL ENDOPEPTIDASE"/>
    <property type="match status" value="1"/>
</dbReference>
<dbReference type="Gene3D" id="3.40.50.1820">
    <property type="entry name" value="alpha/beta hydrolase"/>
    <property type="match status" value="1"/>
</dbReference>
<keyword evidence="8" id="KW-0732">Signal</keyword>
<dbReference type="InterPro" id="IPR002471">
    <property type="entry name" value="Pept_S9_AS"/>
</dbReference>
<proteinExistence type="inferred from homology"/>
<reference evidence="11" key="2">
    <citation type="journal article" date="2022" name="Res Sq">
        <title>Comparative Genomics Reveals Insights into the Divergent Evolution of Astigmatic Mites and Household Pest Adaptations.</title>
        <authorList>
            <person name="Xiong Q."/>
            <person name="Wan A.T.-Y."/>
            <person name="Liu X.-Y."/>
            <person name="Fung C.S.-H."/>
            <person name="Xiao X."/>
            <person name="Malainual N."/>
            <person name="Hou J."/>
            <person name="Wang L."/>
            <person name="Wang M."/>
            <person name="Yang K."/>
            <person name="Cui Y."/>
            <person name="Leung E."/>
            <person name="Nong W."/>
            <person name="Shin S.-K."/>
            <person name="Au S."/>
            <person name="Jeong K.Y."/>
            <person name="Chew F.T."/>
            <person name="Hui J."/>
            <person name="Leung T.F."/>
            <person name="Tungtrongchitr A."/>
            <person name="Zhong N."/>
            <person name="Liu Z."/>
            <person name="Tsui S."/>
        </authorList>
    </citation>
    <scope>NUCLEOTIDE SEQUENCE</scope>
    <source>
        <strain evidence="11">Derf</strain>
        <tissue evidence="11">Whole organism</tissue>
    </source>
</reference>
<feature type="domain" description="Peptidase S9A N-terminal" evidence="10">
    <location>
        <begin position="38"/>
        <end position="455"/>
    </location>
</feature>
<dbReference type="EMBL" id="ASGP02000001">
    <property type="protein sequence ID" value="KAH9528586.1"/>
    <property type="molecule type" value="Genomic_DNA"/>
</dbReference>
<dbReference type="GO" id="GO:0006508">
    <property type="term" value="P:proteolysis"/>
    <property type="evidence" value="ECO:0007669"/>
    <property type="project" value="UniProtKB-KW"/>
</dbReference>
<evidence type="ECO:0000256" key="5">
    <source>
        <dbReference type="ARBA" id="ARBA00022801"/>
    </source>
</evidence>
<keyword evidence="12" id="KW-1185">Reference proteome</keyword>
<evidence type="ECO:0000256" key="8">
    <source>
        <dbReference type="SAM" id="SignalP"/>
    </source>
</evidence>
<feature type="non-terminal residue" evidence="11">
    <location>
        <position position="1"/>
    </location>
</feature>
<dbReference type="SUPFAM" id="SSF53474">
    <property type="entry name" value="alpha/beta-Hydrolases"/>
    <property type="match status" value="1"/>
</dbReference>
<keyword evidence="5 7" id="KW-0378">Hydrolase</keyword>
<evidence type="ECO:0000313" key="11">
    <source>
        <dbReference type="EMBL" id="KAH9528586.1"/>
    </source>
</evidence>
<dbReference type="Pfam" id="PF02897">
    <property type="entry name" value="Peptidase_S9_N"/>
    <property type="match status" value="1"/>
</dbReference>
<feature type="domain" description="Peptidase S9 prolyl oligopeptidase catalytic" evidence="9">
    <location>
        <begin position="525"/>
        <end position="739"/>
    </location>
</feature>
<dbReference type="FunFam" id="2.130.10.120:FF:000001">
    <property type="entry name" value="Prolyl endopeptidase"/>
    <property type="match status" value="1"/>
</dbReference>
<comment type="similarity">
    <text evidence="2 7">Belongs to the peptidase S9A family.</text>
</comment>
<dbReference type="InterPro" id="IPR001375">
    <property type="entry name" value="Peptidase_S9_cat"/>
</dbReference>
<comment type="caution">
    <text evidence="11">The sequence shown here is derived from an EMBL/GenBank/DDBJ whole genome shotgun (WGS) entry which is preliminary data.</text>
</comment>